<proteinExistence type="predicted"/>
<dbReference type="Proteomes" id="UP001595789">
    <property type="component" value="Unassembled WGS sequence"/>
</dbReference>
<organism evidence="1 2">
    <name type="scientific">Pedobacter lithocola</name>
    <dbReference type="NCBI Taxonomy" id="1908239"/>
    <lineage>
        <taxon>Bacteria</taxon>
        <taxon>Pseudomonadati</taxon>
        <taxon>Bacteroidota</taxon>
        <taxon>Sphingobacteriia</taxon>
        <taxon>Sphingobacteriales</taxon>
        <taxon>Sphingobacteriaceae</taxon>
        <taxon>Pedobacter</taxon>
    </lineage>
</organism>
<dbReference type="RefSeq" id="WP_378988763.1">
    <property type="nucleotide sequence ID" value="NZ_JBHSBW010000016.1"/>
</dbReference>
<evidence type="ECO:0000313" key="1">
    <source>
        <dbReference type="EMBL" id="MFC4213501.1"/>
    </source>
</evidence>
<gene>
    <name evidence="1" type="ORF">ACFOWA_20070</name>
</gene>
<evidence type="ECO:0000313" key="2">
    <source>
        <dbReference type="Proteomes" id="UP001595789"/>
    </source>
</evidence>
<name>A0ABV8PGL0_9SPHI</name>
<dbReference type="EMBL" id="JBHSBW010000016">
    <property type="protein sequence ID" value="MFC4213501.1"/>
    <property type="molecule type" value="Genomic_DNA"/>
</dbReference>
<reference evidence="2" key="1">
    <citation type="journal article" date="2019" name="Int. J. Syst. Evol. Microbiol.">
        <title>The Global Catalogue of Microorganisms (GCM) 10K type strain sequencing project: providing services to taxonomists for standard genome sequencing and annotation.</title>
        <authorList>
            <consortium name="The Broad Institute Genomics Platform"/>
            <consortium name="The Broad Institute Genome Sequencing Center for Infectious Disease"/>
            <person name="Wu L."/>
            <person name="Ma J."/>
        </authorList>
    </citation>
    <scope>NUCLEOTIDE SEQUENCE [LARGE SCALE GENOMIC DNA]</scope>
    <source>
        <strain evidence="2">CCM 8691</strain>
    </source>
</reference>
<protein>
    <submittedName>
        <fullName evidence="1">Uncharacterized protein</fullName>
    </submittedName>
</protein>
<keyword evidence="2" id="KW-1185">Reference proteome</keyword>
<sequence length="73" mass="8266">MSKDSFIDNLYRAASNMINQFNTDEPLISEEATDMLNNAQTKEQIVDKILNNPMTGKVTLNHKGEDITFFVEA</sequence>
<accession>A0ABV8PGL0</accession>
<comment type="caution">
    <text evidence="1">The sequence shown here is derived from an EMBL/GenBank/DDBJ whole genome shotgun (WGS) entry which is preliminary data.</text>
</comment>